<protein>
    <submittedName>
        <fullName evidence="2">Uncharacterized protein</fullName>
    </submittedName>
</protein>
<keyword evidence="1" id="KW-1133">Transmembrane helix</keyword>
<feature type="transmembrane region" description="Helical" evidence="1">
    <location>
        <begin position="6"/>
        <end position="25"/>
    </location>
</feature>
<dbReference type="RefSeq" id="WP_203925091.1">
    <property type="nucleotide sequence ID" value="NZ_BONZ01000206.1"/>
</dbReference>
<gene>
    <name evidence="2" type="ORF">Raf01_98610</name>
</gene>
<evidence type="ECO:0000313" key="2">
    <source>
        <dbReference type="EMBL" id="GIH21689.1"/>
    </source>
</evidence>
<keyword evidence="1" id="KW-0472">Membrane</keyword>
<name>A0A8J3R4L5_9ACTN</name>
<organism evidence="2 3">
    <name type="scientific">Rugosimonospora africana</name>
    <dbReference type="NCBI Taxonomy" id="556532"/>
    <lineage>
        <taxon>Bacteria</taxon>
        <taxon>Bacillati</taxon>
        <taxon>Actinomycetota</taxon>
        <taxon>Actinomycetes</taxon>
        <taxon>Micromonosporales</taxon>
        <taxon>Micromonosporaceae</taxon>
        <taxon>Rugosimonospora</taxon>
    </lineage>
</organism>
<proteinExistence type="predicted"/>
<keyword evidence="1" id="KW-0812">Transmembrane</keyword>
<reference evidence="2" key="1">
    <citation type="submission" date="2021-01" db="EMBL/GenBank/DDBJ databases">
        <title>Whole genome shotgun sequence of Rugosimonospora africana NBRC 104875.</title>
        <authorList>
            <person name="Komaki H."/>
            <person name="Tamura T."/>
        </authorList>
    </citation>
    <scope>NUCLEOTIDE SEQUENCE</scope>
    <source>
        <strain evidence="2">NBRC 104875</strain>
    </source>
</reference>
<feature type="transmembrane region" description="Helical" evidence="1">
    <location>
        <begin position="56"/>
        <end position="75"/>
    </location>
</feature>
<evidence type="ECO:0000313" key="3">
    <source>
        <dbReference type="Proteomes" id="UP000642748"/>
    </source>
</evidence>
<dbReference type="AlphaFoldDB" id="A0A8J3R4L5"/>
<accession>A0A8J3R4L5</accession>
<dbReference type="Proteomes" id="UP000642748">
    <property type="component" value="Unassembled WGS sequence"/>
</dbReference>
<feature type="transmembrane region" description="Helical" evidence="1">
    <location>
        <begin position="32"/>
        <end position="50"/>
    </location>
</feature>
<sequence length="82" mass="8511">MVTLAISIVGGAAFGVAIGVMSARWRAPGRWAWQLPIGLVVIAGLTVWAWNTGDNAFPATFGPFTLAIASVAGITSQQNRPS</sequence>
<keyword evidence="3" id="KW-1185">Reference proteome</keyword>
<comment type="caution">
    <text evidence="2">The sequence shown here is derived from an EMBL/GenBank/DDBJ whole genome shotgun (WGS) entry which is preliminary data.</text>
</comment>
<evidence type="ECO:0000256" key="1">
    <source>
        <dbReference type="SAM" id="Phobius"/>
    </source>
</evidence>
<dbReference type="EMBL" id="BONZ01000206">
    <property type="protein sequence ID" value="GIH21689.1"/>
    <property type="molecule type" value="Genomic_DNA"/>
</dbReference>